<keyword evidence="2" id="KW-0808">Transferase</keyword>
<name>A0A7G5IFY6_9SPHN</name>
<accession>A0A7G5IFY6</accession>
<organism evidence="5 6">
    <name type="scientific">Sandaracinobacteroides saxicola</name>
    <dbReference type="NCBI Taxonomy" id="2759707"/>
    <lineage>
        <taxon>Bacteria</taxon>
        <taxon>Pseudomonadati</taxon>
        <taxon>Pseudomonadota</taxon>
        <taxon>Alphaproteobacteria</taxon>
        <taxon>Sphingomonadales</taxon>
        <taxon>Sphingosinicellaceae</taxon>
        <taxon>Sandaracinobacteroides</taxon>
    </lineage>
</organism>
<proteinExistence type="predicted"/>
<dbReference type="KEGG" id="sand:H3309_13065"/>
<dbReference type="RefSeq" id="WP_182295123.1">
    <property type="nucleotide sequence ID" value="NZ_CP059851.1"/>
</dbReference>
<gene>
    <name evidence="5" type="ORF">H3309_13065</name>
</gene>
<evidence type="ECO:0000256" key="2">
    <source>
        <dbReference type="ARBA" id="ARBA00022679"/>
    </source>
</evidence>
<sequence>MTQPLKLTGIRGMIAKKMHESVQSTAQLSFFTDVDASALTAARAAWKAADIRIGYEDLVIATLGRILPAFPLFNALEADGVITPQAEINVGVAIALPGALVAPAVFDCANKDLPTIAAERASLVERAAINKLTVREMSGGTINISNLGLTRVRHFTPILNRPMTCIVGLGRIAPEPAVVDGALAIRPVMGLSLTVDHRAIDGAPAGDFLTALADALEASHPIP</sequence>
<dbReference type="Pfam" id="PF00198">
    <property type="entry name" value="2-oxoacid_dh"/>
    <property type="match status" value="1"/>
</dbReference>
<dbReference type="GO" id="GO:0031405">
    <property type="term" value="F:lipoic acid binding"/>
    <property type="evidence" value="ECO:0007669"/>
    <property type="project" value="TreeGrafter"/>
</dbReference>
<evidence type="ECO:0000256" key="1">
    <source>
        <dbReference type="ARBA" id="ARBA00001938"/>
    </source>
</evidence>
<evidence type="ECO:0000259" key="4">
    <source>
        <dbReference type="Pfam" id="PF00198"/>
    </source>
</evidence>
<dbReference type="AlphaFoldDB" id="A0A7G5IFY6"/>
<dbReference type="PANTHER" id="PTHR43178">
    <property type="entry name" value="DIHYDROLIPOAMIDE ACETYLTRANSFERASE COMPONENT OF PYRUVATE DEHYDROGENASE COMPLEX"/>
    <property type="match status" value="1"/>
</dbReference>
<dbReference type="InterPro" id="IPR023213">
    <property type="entry name" value="CAT-like_dom_sf"/>
</dbReference>
<dbReference type="InterPro" id="IPR001078">
    <property type="entry name" value="2-oxoacid_DH_actylTfrase"/>
</dbReference>
<protein>
    <submittedName>
        <fullName evidence="5">2-oxo acid dehydrogenase subunit E2</fullName>
    </submittedName>
</protein>
<comment type="cofactor">
    <cofactor evidence="1">
        <name>(R)-lipoate</name>
        <dbReference type="ChEBI" id="CHEBI:83088"/>
    </cofactor>
</comment>
<dbReference type="GO" id="GO:0005737">
    <property type="term" value="C:cytoplasm"/>
    <property type="evidence" value="ECO:0007669"/>
    <property type="project" value="TreeGrafter"/>
</dbReference>
<evidence type="ECO:0000313" key="6">
    <source>
        <dbReference type="Proteomes" id="UP000515292"/>
    </source>
</evidence>
<feature type="domain" description="2-oxoacid dehydrogenase acyltransferase catalytic" evidence="4">
    <location>
        <begin position="5"/>
        <end position="218"/>
    </location>
</feature>
<dbReference type="SUPFAM" id="SSF52777">
    <property type="entry name" value="CoA-dependent acyltransferases"/>
    <property type="match status" value="1"/>
</dbReference>
<keyword evidence="3" id="KW-0012">Acyltransferase</keyword>
<dbReference type="Proteomes" id="UP000515292">
    <property type="component" value="Chromosome"/>
</dbReference>
<dbReference type="PANTHER" id="PTHR43178:SF5">
    <property type="entry name" value="LIPOAMIDE ACYLTRANSFERASE COMPONENT OF BRANCHED-CHAIN ALPHA-KETO ACID DEHYDROGENASE COMPLEX, MITOCHONDRIAL"/>
    <property type="match status" value="1"/>
</dbReference>
<evidence type="ECO:0000256" key="3">
    <source>
        <dbReference type="ARBA" id="ARBA00023315"/>
    </source>
</evidence>
<dbReference type="Gene3D" id="3.30.559.10">
    <property type="entry name" value="Chloramphenicol acetyltransferase-like domain"/>
    <property type="match status" value="1"/>
</dbReference>
<dbReference type="EMBL" id="CP059851">
    <property type="protein sequence ID" value="QMW22278.1"/>
    <property type="molecule type" value="Genomic_DNA"/>
</dbReference>
<dbReference type="GO" id="GO:0016407">
    <property type="term" value="F:acetyltransferase activity"/>
    <property type="evidence" value="ECO:0007669"/>
    <property type="project" value="TreeGrafter"/>
</dbReference>
<dbReference type="InterPro" id="IPR050743">
    <property type="entry name" value="2-oxoacid_DH_E2_comp"/>
</dbReference>
<reference evidence="5 6" key="1">
    <citation type="submission" date="2020-07" db="EMBL/GenBank/DDBJ databases">
        <title>Complete genome sequence for Sandaracinobacter sp. M6.</title>
        <authorList>
            <person name="Tang Y."/>
            <person name="Liu Q."/>
            <person name="Guo Z."/>
            <person name="Lei P."/>
            <person name="Huang B."/>
        </authorList>
    </citation>
    <scope>NUCLEOTIDE SEQUENCE [LARGE SCALE GENOMIC DNA]</scope>
    <source>
        <strain evidence="5 6">M6</strain>
    </source>
</reference>
<evidence type="ECO:0000313" key="5">
    <source>
        <dbReference type="EMBL" id="QMW22278.1"/>
    </source>
</evidence>
<keyword evidence="6" id="KW-1185">Reference proteome</keyword>